<dbReference type="AlphaFoldDB" id="A0A9E8S044"/>
<gene>
    <name evidence="2" type="ORF">OE105_06945</name>
</gene>
<keyword evidence="3" id="KW-1185">Reference proteome</keyword>
<feature type="region of interest" description="Disordered" evidence="1">
    <location>
        <begin position="33"/>
        <end position="56"/>
    </location>
</feature>
<feature type="compositionally biased region" description="Basic and acidic residues" evidence="1">
    <location>
        <begin position="33"/>
        <end position="55"/>
    </location>
</feature>
<sequence length="72" mass="8936">MDKKENKVSIKETLDSNVLSRLQQKKKELKALEEQKRKQEEMRIREERKRREQSKTFEQLLDESNLDWKQFK</sequence>
<reference evidence="2" key="1">
    <citation type="submission" date="2022-09" db="EMBL/GenBank/DDBJ databases">
        <title>Complete Genomes of Fervidibacillus albus and Fervidibacillus halotolerans isolated from tidal flat sediments.</title>
        <authorList>
            <person name="Kwon K.K."/>
            <person name="Yang S.-H."/>
            <person name="Park M.J."/>
            <person name="Oh H.-M."/>
        </authorList>
    </citation>
    <scope>NUCLEOTIDE SEQUENCE</scope>
    <source>
        <strain evidence="2">MEBiC13594</strain>
    </source>
</reference>
<name>A0A9E8S044_9BACI</name>
<protein>
    <submittedName>
        <fullName evidence="2">YqkE family protein</fullName>
    </submittedName>
</protein>
<dbReference type="Pfam" id="PF13025">
    <property type="entry name" value="DUF3886"/>
    <property type="match status" value="1"/>
</dbReference>
<organism evidence="2 3">
    <name type="scientific">Fervidibacillus halotolerans</name>
    <dbReference type="NCBI Taxonomy" id="2980027"/>
    <lineage>
        <taxon>Bacteria</taxon>
        <taxon>Bacillati</taxon>
        <taxon>Bacillota</taxon>
        <taxon>Bacilli</taxon>
        <taxon>Bacillales</taxon>
        <taxon>Bacillaceae</taxon>
        <taxon>Fervidibacillus</taxon>
    </lineage>
</organism>
<accession>A0A9E8S044</accession>
<evidence type="ECO:0000313" key="2">
    <source>
        <dbReference type="EMBL" id="WAA13829.1"/>
    </source>
</evidence>
<evidence type="ECO:0000313" key="3">
    <source>
        <dbReference type="Proteomes" id="UP001164726"/>
    </source>
</evidence>
<dbReference type="KEGG" id="fhl:OE105_06945"/>
<proteinExistence type="predicted"/>
<dbReference type="InterPro" id="IPR024980">
    <property type="entry name" value="DUF3886"/>
</dbReference>
<evidence type="ECO:0000256" key="1">
    <source>
        <dbReference type="SAM" id="MobiDB-lite"/>
    </source>
</evidence>
<dbReference type="RefSeq" id="WP_275422040.1">
    <property type="nucleotide sequence ID" value="NZ_CP106877.1"/>
</dbReference>
<dbReference type="Proteomes" id="UP001164726">
    <property type="component" value="Chromosome"/>
</dbReference>
<dbReference type="EMBL" id="CP106877">
    <property type="protein sequence ID" value="WAA13829.1"/>
    <property type="molecule type" value="Genomic_DNA"/>
</dbReference>